<sequence length="81" mass="9383">MTDKPCIYCGRMGRDRVLNIHQISERTGHSPDRIRHLRAQGHPLYSRAWKSGDAANAPIFLEASVVEEWIRARKSAQEQRR</sequence>
<name>A0A849C539_9NOCA</name>
<dbReference type="RefSeq" id="WP_157552270.1">
    <property type="nucleotide sequence ID" value="NZ_JABELX010000011.1"/>
</dbReference>
<dbReference type="EMBL" id="JABELX010000011">
    <property type="protein sequence ID" value="NNH73843.1"/>
    <property type="molecule type" value="Genomic_DNA"/>
</dbReference>
<gene>
    <name evidence="1" type="ORF">HLB23_28990</name>
</gene>
<proteinExistence type="predicted"/>
<keyword evidence="2" id="KW-1185">Reference proteome</keyword>
<comment type="caution">
    <text evidence="1">The sequence shown here is derived from an EMBL/GenBank/DDBJ whole genome shotgun (WGS) entry which is preliminary data.</text>
</comment>
<dbReference type="AlphaFoldDB" id="A0A849C539"/>
<evidence type="ECO:0000313" key="1">
    <source>
        <dbReference type="EMBL" id="NNH73843.1"/>
    </source>
</evidence>
<dbReference type="Proteomes" id="UP000586827">
    <property type="component" value="Unassembled WGS sequence"/>
</dbReference>
<protein>
    <submittedName>
        <fullName evidence="1">Uncharacterized protein</fullName>
    </submittedName>
</protein>
<reference evidence="1 2" key="1">
    <citation type="submission" date="2020-05" db="EMBL/GenBank/DDBJ databases">
        <title>MicrobeNet Type strains.</title>
        <authorList>
            <person name="Nicholson A.C."/>
        </authorList>
    </citation>
    <scope>NUCLEOTIDE SEQUENCE [LARGE SCALE GENOMIC DNA]</scope>
    <source>
        <strain evidence="1 2">JCM 3224</strain>
    </source>
</reference>
<evidence type="ECO:0000313" key="2">
    <source>
        <dbReference type="Proteomes" id="UP000586827"/>
    </source>
</evidence>
<organism evidence="1 2">
    <name type="scientific">Nocardia uniformis</name>
    <dbReference type="NCBI Taxonomy" id="53432"/>
    <lineage>
        <taxon>Bacteria</taxon>
        <taxon>Bacillati</taxon>
        <taxon>Actinomycetota</taxon>
        <taxon>Actinomycetes</taxon>
        <taxon>Mycobacteriales</taxon>
        <taxon>Nocardiaceae</taxon>
        <taxon>Nocardia</taxon>
    </lineage>
</organism>
<accession>A0A849C539</accession>